<comment type="function">
    <text evidence="1 9">May be involved in recombinational repair of damaged DNA.</text>
</comment>
<dbReference type="Pfam" id="PF02463">
    <property type="entry name" value="SMC_N"/>
    <property type="match status" value="1"/>
</dbReference>
<evidence type="ECO:0000313" key="12">
    <source>
        <dbReference type="EMBL" id="HIS47432.1"/>
    </source>
</evidence>
<dbReference type="SUPFAM" id="SSF52540">
    <property type="entry name" value="P-loop containing nucleoside triphosphate hydrolases"/>
    <property type="match status" value="1"/>
</dbReference>
<proteinExistence type="inferred from homology"/>
<gene>
    <name evidence="12" type="primary">recN</name>
    <name evidence="12" type="ORF">IAB46_07730</name>
</gene>
<dbReference type="PANTHER" id="PTHR11059">
    <property type="entry name" value="DNA REPAIR PROTEIN RECN"/>
    <property type="match status" value="1"/>
</dbReference>
<dbReference type="InterPro" id="IPR004604">
    <property type="entry name" value="DNA_recomb/repair_RecN"/>
</dbReference>
<evidence type="ECO:0000256" key="9">
    <source>
        <dbReference type="PIRNR" id="PIRNR003128"/>
    </source>
</evidence>
<evidence type="ECO:0000256" key="1">
    <source>
        <dbReference type="ARBA" id="ARBA00003618"/>
    </source>
</evidence>
<evidence type="ECO:0000313" key="13">
    <source>
        <dbReference type="Proteomes" id="UP000823927"/>
    </source>
</evidence>
<dbReference type="CDD" id="cd03241">
    <property type="entry name" value="ABC_RecN"/>
    <property type="match status" value="2"/>
</dbReference>
<dbReference type="PANTHER" id="PTHR11059:SF0">
    <property type="entry name" value="DNA REPAIR PROTEIN RECN"/>
    <property type="match status" value="1"/>
</dbReference>
<keyword evidence="7 9" id="KW-0234">DNA repair</keyword>
<reference evidence="12" key="2">
    <citation type="journal article" date="2021" name="PeerJ">
        <title>Extensive microbial diversity within the chicken gut microbiome revealed by metagenomics and culture.</title>
        <authorList>
            <person name="Gilroy R."/>
            <person name="Ravi A."/>
            <person name="Getino M."/>
            <person name="Pursley I."/>
            <person name="Horton D.L."/>
            <person name="Alikhan N.F."/>
            <person name="Baker D."/>
            <person name="Gharbi K."/>
            <person name="Hall N."/>
            <person name="Watson M."/>
            <person name="Adriaenssens E.M."/>
            <person name="Foster-Nyarko E."/>
            <person name="Jarju S."/>
            <person name="Secka A."/>
            <person name="Antonio M."/>
            <person name="Oren A."/>
            <person name="Chaudhuri R.R."/>
            <person name="La Ragione R."/>
            <person name="Hildebrand F."/>
            <person name="Pallen M.J."/>
        </authorList>
    </citation>
    <scope>NUCLEOTIDE SEQUENCE</scope>
    <source>
        <strain evidence="12">CHK178-757</strain>
    </source>
</reference>
<dbReference type="Gene3D" id="3.40.50.300">
    <property type="entry name" value="P-loop containing nucleotide triphosphate hydrolases"/>
    <property type="match status" value="2"/>
</dbReference>
<comment type="caution">
    <text evidence="12">The sequence shown here is derived from an EMBL/GenBank/DDBJ whole genome shotgun (WGS) entry which is preliminary data.</text>
</comment>
<evidence type="ECO:0000256" key="5">
    <source>
        <dbReference type="ARBA" id="ARBA00022763"/>
    </source>
</evidence>
<dbReference type="PIRSF" id="PIRSF003128">
    <property type="entry name" value="RecN"/>
    <property type="match status" value="1"/>
</dbReference>
<evidence type="ECO:0000256" key="6">
    <source>
        <dbReference type="ARBA" id="ARBA00022840"/>
    </source>
</evidence>
<keyword evidence="6" id="KW-0067">ATP-binding</keyword>
<feature type="coiled-coil region" evidence="10">
    <location>
        <begin position="342"/>
        <end position="369"/>
    </location>
</feature>
<dbReference type="Proteomes" id="UP000823927">
    <property type="component" value="Unassembled WGS sequence"/>
</dbReference>
<evidence type="ECO:0000256" key="4">
    <source>
        <dbReference type="ARBA" id="ARBA00022741"/>
    </source>
</evidence>
<dbReference type="GO" id="GO:0006281">
    <property type="term" value="P:DNA repair"/>
    <property type="evidence" value="ECO:0007669"/>
    <property type="project" value="UniProtKB-KW"/>
</dbReference>
<keyword evidence="5 9" id="KW-0227">DNA damage</keyword>
<accession>A0A9D1F5C3</accession>
<keyword evidence="10" id="KW-0175">Coiled coil</keyword>
<dbReference type="GO" id="GO:0006310">
    <property type="term" value="P:DNA recombination"/>
    <property type="evidence" value="ECO:0007669"/>
    <property type="project" value="InterPro"/>
</dbReference>
<sequence length="562" mass="63350">MLTGIHVKNLALIDEIEVDFSQHLNILTGETGAGKSIVIGSVNAALGKKISKDMIRKGASDALVELFFDVKDSKVLEFLDQIQVPYEDGQIIVSRRITPSRSVSRINGEIVSAQTIKTLGEMLVDIHGQHEHQSLLHKHHHLEILDFFSKKVLKDKKERLARAYDTYTALKKELEQAVVDEDQRRRDIAFLEFEIDEIQSAHLAEGEDEELAALYRKMSNSRQIMEGVSAAYHLTGYDSGAGDATGRALRELSAVADYDEGLSDFCRQLEDIDNLINDFNRELSGYMSGLTFDQDQFQEVEQRLDLINNLKAKYGDSIARILKYKDENCEKLDKLKNYDVYLDDLKKRKSKALEELKEISEQVSRIRQDQGRILADEITNALKDLNFLDVRFGWQFETLPDYTRNGIDDAQFIISTNPGEDMKPLTQVASGGELSRIMLAIKSVLADVDSIETLIFDEIDTGISGRTAQKVSEKLAVIAKKHQVLCITHLPQIAAMADNHYRIEKEPKGALTTTHITPLDHEMMVEEIARLLGGVEITDTVLENAREMKALADTMKKSHSRS</sequence>
<evidence type="ECO:0000259" key="11">
    <source>
        <dbReference type="Pfam" id="PF02463"/>
    </source>
</evidence>
<comment type="similarity">
    <text evidence="2 9">Belongs to the RecN family.</text>
</comment>
<evidence type="ECO:0000256" key="3">
    <source>
        <dbReference type="ARBA" id="ARBA00021315"/>
    </source>
</evidence>
<dbReference type="InterPro" id="IPR027417">
    <property type="entry name" value="P-loop_NTPase"/>
</dbReference>
<dbReference type="NCBIfam" id="TIGR00634">
    <property type="entry name" value="recN"/>
    <property type="match status" value="1"/>
</dbReference>
<evidence type="ECO:0000256" key="2">
    <source>
        <dbReference type="ARBA" id="ARBA00009441"/>
    </source>
</evidence>
<reference evidence="12" key="1">
    <citation type="submission" date="2020-10" db="EMBL/GenBank/DDBJ databases">
        <authorList>
            <person name="Gilroy R."/>
        </authorList>
    </citation>
    <scope>NUCLEOTIDE SEQUENCE</scope>
    <source>
        <strain evidence="12">CHK178-757</strain>
    </source>
</reference>
<evidence type="ECO:0000256" key="10">
    <source>
        <dbReference type="SAM" id="Coils"/>
    </source>
</evidence>
<name>A0A9D1F5C3_9FIRM</name>
<dbReference type="GO" id="GO:0043590">
    <property type="term" value="C:bacterial nucleoid"/>
    <property type="evidence" value="ECO:0007669"/>
    <property type="project" value="TreeGrafter"/>
</dbReference>
<evidence type="ECO:0000256" key="7">
    <source>
        <dbReference type="ARBA" id="ARBA00023204"/>
    </source>
</evidence>
<dbReference type="InterPro" id="IPR003395">
    <property type="entry name" value="RecF/RecN/SMC_N"/>
</dbReference>
<dbReference type="FunFam" id="3.40.50.300:FF:000356">
    <property type="entry name" value="DNA repair protein RecN"/>
    <property type="match status" value="1"/>
</dbReference>
<dbReference type="GO" id="GO:0005524">
    <property type="term" value="F:ATP binding"/>
    <property type="evidence" value="ECO:0007669"/>
    <property type="project" value="UniProtKB-KW"/>
</dbReference>
<evidence type="ECO:0000256" key="8">
    <source>
        <dbReference type="ARBA" id="ARBA00033408"/>
    </source>
</evidence>
<keyword evidence="4" id="KW-0547">Nucleotide-binding</keyword>
<dbReference type="GO" id="GO:0009432">
    <property type="term" value="P:SOS response"/>
    <property type="evidence" value="ECO:0007669"/>
    <property type="project" value="TreeGrafter"/>
</dbReference>
<dbReference type="AlphaFoldDB" id="A0A9D1F5C3"/>
<organism evidence="12 13">
    <name type="scientific">Candidatus Scybalocola faecigallinarum</name>
    <dbReference type="NCBI Taxonomy" id="2840941"/>
    <lineage>
        <taxon>Bacteria</taxon>
        <taxon>Bacillati</taxon>
        <taxon>Bacillota</taxon>
        <taxon>Clostridia</taxon>
        <taxon>Lachnospirales</taxon>
        <taxon>Lachnospiraceae</taxon>
        <taxon>Lachnospiraceae incertae sedis</taxon>
        <taxon>Candidatus Scybalocola (ex Gilroy et al. 2021)</taxon>
    </lineage>
</organism>
<protein>
    <recommendedName>
        <fullName evidence="3 9">DNA repair protein RecN</fullName>
    </recommendedName>
    <alternativeName>
        <fullName evidence="8 9">Recombination protein N</fullName>
    </alternativeName>
</protein>
<feature type="domain" description="RecF/RecN/SMC N-terminal" evidence="11">
    <location>
        <begin position="4"/>
        <end position="509"/>
    </location>
</feature>
<dbReference type="EMBL" id="DVIT01000027">
    <property type="protein sequence ID" value="HIS47432.1"/>
    <property type="molecule type" value="Genomic_DNA"/>
</dbReference>